<dbReference type="STRING" id="1235591.CAK95_16010"/>
<reference evidence="4 5" key="1">
    <citation type="submission" date="2017-05" db="EMBL/GenBank/DDBJ databases">
        <title>Full genome sequence of Pseudorhodoplanes sinuspersici.</title>
        <authorList>
            <person name="Dastgheib S.M.M."/>
            <person name="Shavandi M."/>
            <person name="Tirandaz H."/>
        </authorList>
    </citation>
    <scope>NUCLEOTIDE SEQUENCE [LARGE SCALE GENOMIC DNA]</scope>
    <source>
        <strain evidence="4 5">RIPI110</strain>
    </source>
</reference>
<evidence type="ECO:0000313" key="4">
    <source>
        <dbReference type="EMBL" id="ARQ00418.1"/>
    </source>
</evidence>
<evidence type="ECO:0000313" key="5">
    <source>
        <dbReference type="Proteomes" id="UP000194137"/>
    </source>
</evidence>
<sequence>MRETAAQPAIFANLRGKTAPGLIAEHARQKPEAVAYRAKKLGLYRERNWRDYAATVGRHALALQLLGVVKGDRVAIMGDACEEWMICDMAAQAAGAIVYGIYPTASVSEVEYQMSDGGASIFIAEDQEYVDKILQVADKLPALKWIVVIDDSAMFDYSNPKLKSLSDILAGVKQDDQACIAALETMTASLKGSDPAFIVYTSGTTGNPKGALVSHGKHLAGVYAIVDHYPTLLEKDHRTVVFLPMCHIFGRDVATTLPLVSRLVPHFGEDVDDLMQTMFEVAPTALFTVPRYMQKFASQILVGLSTTSPVKRAVYSTAMKIGRASARRRWAGKTGAATDLMNGVARTIAFGRVLNKLGLDKLELAISGAAPLPQETAALWQIWGVNLVEAYGQTETGGSFISGQAQSFARPGNVGTVVKGWQVRLDKDGQILVKGPDQFEGYWQKPDATREIVDSDDWLHTGDVGEWKDGNLRLIDRARDFIVTAGGKTISPSSIENTLRASPYIGEAIVFGQGRKYLTALIEIDFDSVADWARANNVNYTGFTSLVQNAAVTNLIKAEIDKANTEFARVEQIKTFRILPKELDPEQDGEPVTPTRKVKRNLMYDRFKALVEDMYDESESRVLAAEVGDTLRV</sequence>
<dbReference type="SUPFAM" id="SSF56801">
    <property type="entry name" value="Acetyl-CoA synthetase-like"/>
    <property type="match status" value="1"/>
</dbReference>
<organism evidence="4 5">
    <name type="scientific">Pseudorhodoplanes sinuspersici</name>
    <dbReference type="NCBI Taxonomy" id="1235591"/>
    <lineage>
        <taxon>Bacteria</taxon>
        <taxon>Pseudomonadati</taxon>
        <taxon>Pseudomonadota</taxon>
        <taxon>Alphaproteobacteria</taxon>
        <taxon>Hyphomicrobiales</taxon>
        <taxon>Pseudorhodoplanes</taxon>
    </lineage>
</organism>
<keyword evidence="2" id="KW-0276">Fatty acid metabolism</keyword>
<proteinExistence type="predicted"/>
<dbReference type="InterPro" id="IPR020845">
    <property type="entry name" value="AMP-binding_CS"/>
</dbReference>
<keyword evidence="5" id="KW-1185">Reference proteome</keyword>
<keyword evidence="1" id="KW-0436">Ligase</keyword>
<dbReference type="AlphaFoldDB" id="A0A1W6ZT13"/>
<evidence type="ECO:0000256" key="1">
    <source>
        <dbReference type="ARBA" id="ARBA00022598"/>
    </source>
</evidence>
<dbReference type="Pfam" id="PF23562">
    <property type="entry name" value="AMP-binding_C_3"/>
    <property type="match status" value="1"/>
</dbReference>
<dbReference type="KEGG" id="psin:CAK95_16010"/>
<dbReference type="PANTHER" id="PTHR43272">
    <property type="entry name" value="LONG-CHAIN-FATTY-ACID--COA LIGASE"/>
    <property type="match status" value="1"/>
</dbReference>
<dbReference type="GO" id="GO:0004467">
    <property type="term" value="F:long-chain fatty acid-CoA ligase activity"/>
    <property type="evidence" value="ECO:0007669"/>
    <property type="project" value="TreeGrafter"/>
</dbReference>
<dbReference type="Proteomes" id="UP000194137">
    <property type="component" value="Chromosome"/>
</dbReference>
<evidence type="ECO:0000256" key="2">
    <source>
        <dbReference type="ARBA" id="ARBA00022832"/>
    </source>
</evidence>
<dbReference type="Pfam" id="PF00501">
    <property type="entry name" value="AMP-binding"/>
    <property type="match status" value="1"/>
</dbReference>
<protein>
    <submittedName>
        <fullName evidence="4">Uncharacterized protein</fullName>
    </submittedName>
</protein>
<evidence type="ECO:0000256" key="3">
    <source>
        <dbReference type="ARBA" id="ARBA00023098"/>
    </source>
</evidence>
<dbReference type="Gene3D" id="3.40.50.12780">
    <property type="entry name" value="N-terminal domain of ligase-like"/>
    <property type="match status" value="1"/>
</dbReference>
<keyword evidence="3" id="KW-0443">Lipid metabolism</keyword>
<dbReference type="GO" id="GO:0016020">
    <property type="term" value="C:membrane"/>
    <property type="evidence" value="ECO:0007669"/>
    <property type="project" value="TreeGrafter"/>
</dbReference>
<dbReference type="OrthoDB" id="9803968at2"/>
<dbReference type="PANTHER" id="PTHR43272:SF32">
    <property type="entry name" value="AMP-DEPENDENT SYNTHETASE_LIGASE DOMAIN-CONTAINING PROTEIN"/>
    <property type="match status" value="1"/>
</dbReference>
<gene>
    <name evidence="4" type="ORF">CAK95_16010</name>
</gene>
<name>A0A1W6ZT13_9HYPH</name>
<dbReference type="RefSeq" id="WP_086088814.1">
    <property type="nucleotide sequence ID" value="NZ_CP021112.1"/>
</dbReference>
<dbReference type="InterPro" id="IPR042099">
    <property type="entry name" value="ANL_N_sf"/>
</dbReference>
<dbReference type="PROSITE" id="PS00455">
    <property type="entry name" value="AMP_BINDING"/>
    <property type="match status" value="1"/>
</dbReference>
<accession>A0A1W6ZT13</accession>
<dbReference type="EMBL" id="CP021112">
    <property type="protein sequence ID" value="ARQ00418.1"/>
    <property type="molecule type" value="Genomic_DNA"/>
</dbReference>
<dbReference type="InterPro" id="IPR000873">
    <property type="entry name" value="AMP-dep_synth/lig_dom"/>
</dbReference>